<dbReference type="GO" id="GO:0005615">
    <property type="term" value="C:extracellular space"/>
    <property type="evidence" value="ECO:0007669"/>
    <property type="project" value="TreeGrafter"/>
</dbReference>
<dbReference type="OrthoDB" id="9800666at2"/>
<name>A0A2P6CAM4_9FLAO</name>
<keyword evidence="1" id="KW-0732">Signal</keyword>
<dbReference type="RefSeq" id="WP_105047629.1">
    <property type="nucleotide sequence ID" value="NZ_CP150661.1"/>
</dbReference>
<comment type="caution">
    <text evidence="3">The sequence shown here is derived from an EMBL/GenBank/DDBJ whole genome shotgun (WGS) entry which is preliminary data.</text>
</comment>
<dbReference type="AlphaFoldDB" id="A0A2P6CAM4"/>
<organism evidence="3 4">
    <name type="scientific">Polaribacter butkevichii</name>
    <dbReference type="NCBI Taxonomy" id="218490"/>
    <lineage>
        <taxon>Bacteria</taxon>
        <taxon>Pseudomonadati</taxon>
        <taxon>Bacteroidota</taxon>
        <taxon>Flavobacteriia</taxon>
        <taxon>Flavobacteriales</taxon>
        <taxon>Flavobacteriaceae</taxon>
    </lineage>
</organism>
<feature type="chain" id="PRO_5015113292" evidence="1">
    <location>
        <begin position="23"/>
        <end position="317"/>
    </location>
</feature>
<gene>
    <name evidence="3" type="ORF">BTO14_01325</name>
</gene>
<dbReference type="EMBL" id="MSCK01000001">
    <property type="protein sequence ID" value="PQJ71974.1"/>
    <property type="molecule type" value="Genomic_DNA"/>
</dbReference>
<evidence type="ECO:0000313" key="4">
    <source>
        <dbReference type="Proteomes" id="UP000247345"/>
    </source>
</evidence>
<dbReference type="InterPro" id="IPR036378">
    <property type="entry name" value="FAS1_dom_sf"/>
</dbReference>
<evidence type="ECO:0000313" key="3">
    <source>
        <dbReference type="EMBL" id="PQJ71974.1"/>
    </source>
</evidence>
<dbReference type="SUPFAM" id="SSF82153">
    <property type="entry name" value="FAS1 domain"/>
    <property type="match status" value="2"/>
</dbReference>
<feature type="domain" description="FAS1" evidence="2">
    <location>
        <begin position="28"/>
        <end position="166"/>
    </location>
</feature>
<dbReference type="PANTHER" id="PTHR10900">
    <property type="entry name" value="PERIOSTIN-RELATED"/>
    <property type="match status" value="1"/>
</dbReference>
<keyword evidence="4" id="KW-1185">Reference proteome</keyword>
<feature type="signal peptide" evidence="1">
    <location>
        <begin position="1"/>
        <end position="22"/>
    </location>
</feature>
<sequence length="317" mass="33409">MKTLSKLVTFVLLLSLFTSCSSEETSIKTNTIVDVAVNSNLSSLVAAVTKAELVNTLNGPGPFTVLAPTNEAFAEFLSENNFNSVDDVPKELLTQILLNHVIDGSLKSTDLSTGYANTKATSNASNTLMSIYINTDGGVKFNGISTVTTANIDADNGIVHVIDKVIALPTVVTFATADSNFSVLVEALTRSDLDTDFVSILSLPASSNTAPYTVFAPINSAFINVLEELNLTALSDIQKNTLDLTLKTHVLSGTNALDTDLSTGLNLITLSSEILTVDLTASASLTDEGNRVSNIIATNVQANNGVIHAIDKVLLPN</sequence>
<dbReference type="Gene3D" id="2.30.180.10">
    <property type="entry name" value="FAS1 domain"/>
    <property type="match status" value="2"/>
</dbReference>
<protein>
    <submittedName>
        <fullName evidence="3">Fasciclin</fullName>
    </submittedName>
</protein>
<dbReference type="Pfam" id="PF02469">
    <property type="entry name" value="Fasciclin"/>
    <property type="match status" value="2"/>
</dbReference>
<evidence type="ECO:0000259" key="2">
    <source>
        <dbReference type="PROSITE" id="PS50213"/>
    </source>
</evidence>
<dbReference type="Proteomes" id="UP000247345">
    <property type="component" value="Unassembled WGS sequence"/>
</dbReference>
<reference evidence="3 4" key="1">
    <citation type="submission" date="2016-12" db="EMBL/GenBank/DDBJ databases">
        <title>Trade-off between light-utilization and light-protection in marine flavobacteria.</title>
        <authorList>
            <person name="Kumagai Y."/>
            <person name="Yoshizawa S."/>
            <person name="Kogure K."/>
            <person name="Iwasaki W."/>
        </authorList>
    </citation>
    <scope>NUCLEOTIDE SEQUENCE [LARGE SCALE GENOMIC DNA]</scope>
    <source>
        <strain evidence="3 4">KCTC 12100</strain>
    </source>
</reference>
<evidence type="ECO:0000256" key="1">
    <source>
        <dbReference type="SAM" id="SignalP"/>
    </source>
</evidence>
<proteinExistence type="predicted"/>
<dbReference type="PROSITE" id="PS51257">
    <property type="entry name" value="PROKAR_LIPOPROTEIN"/>
    <property type="match status" value="1"/>
</dbReference>
<dbReference type="PROSITE" id="PS50213">
    <property type="entry name" value="FAS1"/>
    <property type="match status" value="2"/>
</dbReference>
<dbReference type="InterPro" id="IPR050904">
    <property type="entry name" value="Adhesion/Biosynth-related"/>
</dbReference>
<accession>A0A2P6CAM4</accession>
<feature type="domain" description="FAS1" evidence="2">
    <location>
        <begin position="168"/>
        <end position="314"/>
    </location>
</feature>
<dbReference type="InterPro" id="IPR000782">
    <property type="entry name" value="FAS1_domain"/>
</dbReference>
<dbReference type="FunFam" id="2.30.180.10:FF:000032">
    <property type="entry name" value="Fasciclin domain-containing protein, putative"/>
    <property type="match status" value="1"/>
</dbReference>
<dbReference type="SMART" id="SM00554">
    <property type="entry name" value="FAS1"/>
    <property type="match status" value="2"/>
</dbReference>
<dbReference type="PANTHER" id="PTHR10900:SF77">
    <property type="entry name" value="FI19380P1"/>
    <property type="match status" value="1"/>
</dbReference>